<protein>
    <recommendedName>
        <fullName evidence="5">Tetratricopeptide repeat protein</fullName>
    </recommendedName>
</protein>
<gene>
    <name evidence="3" type="ORF">H9Y05_02865</name>
</gene>
<reference evidence="3" key="1">
    <citation type="submission" date="2020-09" db="EMBL/GenBank/DDBJ databases">
        <title>Taishania pollutisoli gen. nov., sp. nov., Isolated from Tetrabromobisphenol A-Contaminated Soil.</title>
        <authorList>
            <person name="Chen Q."/>
        </authorList>
    </citation>
    <scope>NUCLEOTIDE SEQUENCE</scope>
    <source>
        <strain evidence="3">CZZ-1</strain>
    </source>
</reference>
<evidence type="ECO:0000256" key="1">
    <source>
        <dbReference type="SAM" id="Coils"/>
    </source>
</evidence>
<keyword evidence="2" id="KW-0472">Membrane</keyword>
<proteinExistence type="predicted"/>
<evidence type="ECO:0000313" key="3">
    <source>
        <dbReference type="EMBL" id="MBC9811408.1"/>
    </source>
</evidence>
<keyword evidence="1" id="KW-0175">Coiled coil</keyword>
<feature type="coiled-coil region" evidence="1">
    <location>
        <begin position="374"/>
        <end position="443"/>
    </location>
</feature>
<keyword evidence="2" id="KW-1133">Transmembrane helix</keyword>
<comment type="caution">
    <text evidence="3">The sequence shown here is derived from an EMBL/GenBank/DDBJ whole genome shotgun (WGS) entry which is preliminary data.</text>
</comment>
<name>A0A8J6TYX6_9FLAO</name>
<dbReference type="SUPFAM" id="SSF48452">
    <property type="entry name" value="TPR-like"/>
    <property type="match status" value="1"/>
</dbReference>
<dbReference type="AlphaFoldDB" id="A0A8J6TYX6"/>
<evidence type="ECO:0000313" key="4">
    <source>
        <dbReference type="Proteomes" id="UP000652681"/>
    </source>
</evidence>
<evidence type="ECO:0000256" key="2">
    <source>
        <dbReference type="SAM" id="Phobius"/>
    </source>
</evidence>
<dbReference type="Gene3D" id="1.25.40.10">
    <property type="entry name" value="Tetratricopeptide repeat domain"/>
    <property type="match status" value="1"/>
</dbReference>
<keyword evidence="4" id="KW-1185">Reference proteome</keyword>
<accession>A0A8J6TYX6</accession>
<keyword evidence="2" id="KW-0812">Transmembrane</keyword>
<dbReference type="EMBL" id="JACVEL010000001">
    <property type="protein sequence ID" value="MBC9811408.1"/>
    <property type="molecule type" value="Genomic_DNA"/>
</dbReference>
<dbReference type="SUPFAM" id="SSF46894">
    <property type="entry name" value="C-terminal effector domain of the bipartite response regulators"/>
    <property type="match status" value="1"/>
</dbReference>
<dbReference type="GO" id="GO:0003677">
    <property type="term" value="F:DNA binding"/>
    <property type="evidence" value="ECO:0007669"/>
    <property type="project" value="InterPro"/>
</dbReference>
<dbReference type="InterPro" id="IPR011990">
    <property type="entry name" value="TPR-like_helical_dom_sf"/>
</dbReference>
<dbReference type="InterPro" id="IPR016032">
    <property type="entry name" value="Sig_transdc_resp-reg_C-effctor"/>
</dbReference>
<feature type="transmembrane region" description="Helical" evidence="2">
    <location>
        <begin position="351"/>
        <end position="374"/>
    </location>
</feature>
<dbReference type="Proteomes" id="UP000652681">
    <property type="component" value="Unassembled WGS sequence"/>
</dbReference>
<organism evidence="3 4">
    <name type="scientific">Taishania pollutisoli</name>
    <dbReference type="NCBI Taxonomy" id="2766479"/>
    <lineage>
        <taxon>Bacteria</taxon>
        <taxon>Pseudomonadati</taxon>
        <taxon>Bacteroidota</taxon>
        <taxon>Flavobacteriia</taxon>
        <taxon>Flavobacteriales</taxon>
        <taxon>Crocinitomicaceae</taxon>
        <taxon>Taishania</taxon>
    </lineage>
</organism>
<dbReference type="RefSeq" id="WP_163490601.1">
    <property type="nucleotide sequence ID" value="NZ_JACVEL010000001.1"/>
</dbReference>
<sequence>MKRLLIFLCLFHGFHLSAQKLSATKGIEQLRTIANQSPAKNVNKNVLNFLTANQEKAFIDDSHYNVFLHEVDTFFNESQDNYLDVLFFLGRRFQLSKQNQDAFPYLYKIELLMTPGKSYEFECEFYELMGLSYFFFKRYEQSKVYLNKSLNCSNTTEHAKINILNTLGLIYSTSDPEKSENYYTDAIDLAKKTNNTVWVGVLSGNLGVLYYNKNQYELARKFLTIDFNTSKAAGEVESALSAMTQLIEIDIVFKNSSGVQKKIQTIDSLVAVYPKMQRNMSYYRSKALWYEYTRDYEKALELYKVEQRINDSINRLRNIVNANNTEFQIDFEHRQAKIQVLQEQSRTSKRIMIGLIILVVIIAIGAYIIILQILKRKKKEKELLELKNKRVKENLEKTEQEMQSVLKSLMEKNETIAKMNEELELLFLKMDRTEEEHKHLTDKLQSFTLLTDEDWLQFKHLFEKRYPGFFDFFYTNYEDITNAELRLAALLKLNLENLEISKTLGIGPDSVRKTNLRLRKRLDITEQKDLQKLIQSIA</sequence>
<dbReference type="GO" id="GO:0006355">
    <property type="term" value="P:regulation of DNA-templated transcription"/>
    <property type="evidence" value="ECO:0007669"/>
    <property type="project" value="InterPro"/>
</dbReference>
<evidence type="ECO:0008006" key="5">
    <source>
        <dbReference type="Google" id="ProtNLM"/>
    </source>
</evidence>